<dbReference type="Proteomes" id="UP000749559">
    <property type="component" value="Unassembled WGS sequence"/>
</dbReference>
<dbReference type="OrthoDB" id="6157326at2759"/>
<proteinExistence type="predicted"/>
<dbReference type="PANTHER" id="PTHR37558">
    <property type="entry name" value="HTH CENPB-TYPE DOMAIN-CONTAINING PROTEIN"/>
    <property type="match status" value="1"/>
</dbReference>
<evidence type="ECO:0000256" key="1">
    <source>
        <dbReference type="SAM" id="MobiDB-lite"/>
    </source>
</evidence>
<feature type="compositionally biased region" description="Basic and acidic residues" evidence="1">
    <location>
        <begin position="119"/>
        <end position="144"/>
    </location>
</feature>
<sequence>MSLQYSSIARGLLNIMSQDQESAKKRVYFRLKDDLVLVRSSLARNPWENPPNWEAVRLDVCKSLHVDSLRTIRERMELLIKSFKREDRLRKSKSGTEEEYDEMSQMLTEVISLKEDVEMERTKTKKKKEEDQEKDQKKVTEILEKSMNTLGKQTKSPQSSPSKKRLCKRGNFLEEYLTRKIELEERKFALEERKWNAMNPKKD</sequence>
<feature type="compositionally biased region" description="Low complexity" evidence="1">
    <location>
        <begin position="152"/>
        <end position="161"/>
    </location>
</feature>
<comment type="caution">
    <text evidence="2">The sequence shown here is derived from an EMBL/GenBank/DDBJ whole genome shotgun (WGS) entry which is preliminary data.</text>
</comment>
<keyword evidence="3" id="KW-1185">Reference proteome</keyword>
<evidence type="ECO:0000313" key="2">
    <source>
        <dbReference type="EMBL" id="CAH1774929.1"/>
    </source>
</evidence>
<protein>
    <submittedName>
        <fullName evidence="2">Uncharacterized protein</fullName>
    </submittedName>
</protein>
<dbReference type="AlphaFoldDB" id="A0A8S4N362"/>
<feature type="region of interest" description="Disordered" evidence="1">
    <location>
        <begin position="119"/>
        <end position="167"/>
    </location>
</feature>
<reference evidence="2" key="1">
    <citation type="submission" date="2022-03" db="EMBL/GenBank/DDBJ databases">
        <authorList>
            <person name="Martin C."/>
        </authorList>
    </citation>
    <scope>NUCLEOTIDE SEQUENCE</scope>
</reference>
<accession>A0A8S4N362</accession>
<dbReference type="EMBL" id="CAIIXF020000001">
    <property type="protein sequence ID" value="CAH1774929.1"/>
    <property type="molecule type" value="Genomic_DNA"/>
</dbReference>
<evidence type="ECO:0000313" key="3">
    <source>
        <dbReference type="Proteomes" id="UP000749559"/>
    </source>
</evidence>
<organism evidence="2 3">
    <name type="scientific">Owenia fusiformis</name>
    <name type="common">Polychaete worm</name>
    <dbReference type="NCBI Taxonomy" id="6347"/>
    <lineage>
        <taxon>Eukaryota</taxon>
        <taxon>Metazoa</taxon>
        <taxon>Spiralia</taxon>
        <taxon>Lophotrochozoa</taxon>
        <taxon>Annelida</taxon>
        <taxon>Polychaeta</taxon>
        <taxon>Sedentaria</taxon>
        <taxon>Canalipalpata</taxon>
        <taxon>Sabellida</taxon>
        <taxon>Oweniida</taxon>
        <taxon>Oweniidae</taxon>
        <taxon>Owenia</taxon>
    </lineage>
</organism>
<name>A0A8S4N362_OWEFU</name>
<dbReference type="PANTHER" id="PTHR37558:SF1">
    <property type="entry name" value="HTH CENPB-TYPE DOMAIN-CONTAINING PROTEIN"/>
    <property type="match status" value="1"/>
</dbReference>
<gene>
    <name evidence="2" type="ORF">OFUS_LOCUS2296</name>
</gene>